<dbReference type="KEGG" id="fln:FLA_2167"/>
<gene>
    <name evidence="1" type="ORF">SAMN05421788_106213</name>
</gene>
<dbReference type="RefSeq" id="WP_076380410.1">
    <property type="nucleotide sequence ID" value="NZ_AP017422.1"/>
</dbReference>
<evidence type="ECO:0000313" key="1">
    <source>
        <dbReference type="EMBL" id="SIT24933.1"/>
    </source>
</evidence>
<sequence>MPDVRLNLINRSEHTGKVQVVIGQFNKTLPERQAVIAWRVFNTQLPGENFAFSYPMEKFISVSDSWGNYSPQKNAYPGQLFSVENDIDGDILKYSAQAASPYAIEVVNRLEFGAIDANIYTDGRLLFVQKGVSPGKKVVFQFEPSIWIGVLSEVEEGRVIDAAMLAGNYTDLSLLDIEITETTIRSADIIMTGGGSSTTATSFQFHLENVIPY</sequence>
<protein>
    <submittedName>
        <fullName evidence="1">Uncharacterized protein</fullName>
    </submittedName>
</protein>
<keyword evidence="2" id="KW-1185">Reference proteome</keyword>
<dbReference type="OrthoDB" id="8891769at2"/>
<accession>A0A173MFD8</accession>
<name>A0A173MFD8_9BACT</name>
<dbReference type="Proteomes" id="UP000186917">
    <property type="component" value="Unassembled WGS sequence"/>
</dbReference>
<dbReference type="EMBL" id="FTOR01000006">
    <property type="protein sequence ID" value="SIT24933.1"/>
    <property type="molecule type" value="Genomic_DNA"/>
</dbReference>
<evidence type="ECO:0000313" key="2">
    <source>
        <dbReference type="Proteomes" id="UP000186917"/>
    </source>
</evidence>
<organism evidence="1 2">
    <name type="scientific">Filimonas lacunae</name>
    <dbReference type="NCBI Taxonomy" id="477680"/>
    <lineage>
        <taxon>Bacteria</taxon>
        <taxon>Pseudomonadati</taxon>
        <taxon>Bacteroidota</taxon>
        <taxon>Chitinophagia</taxon>
        <taxon>Chitinophagales</taxon>
        <taxon>Chitinophagaceae</taxon>
        <taxon>Filimonas</taxon>
    </lineage>
</organism>
<reference evidence="2" key="1">
    <citation type="submission" date="2017-01" db="EMBL/GenBank/DDBJ databases">
        <authorList>
            <person name="Varghese N."/>
            <person name="Submissions S."/>
        </authorList>
    </citation>
    <scope>NUCLEOTIDE SEQUENCE [LARGE SCALE GENOMIC DNA]</scope>
    <source>
        <strain evidence="2">DSM 21054</strain>
    </source>
</reference>
<proteinExistence type="predicted"/>
<dbReference type="AlphaFoldDB" id="A0A173MFD8"/>